<keyword evidence="3" id="KW-1185">Reference proteome</keyword>
<protein>
    <submittedName>
        <fullName evidence="2">Uncharacterized protein</fullName>
    </submittedName>
</protein>
<name>A0A2Z7A9X2_9LAMI</name>
<feature type="compositionally biased region" description="Basic and acidic residues" evidence="1">
    <location>
        <begin position="59"/>
        <end position="83"/>
    </location>
</feature>
<gene>
    <name evidence="2" type="ORF">F511_11667</name>
</gene>
<dbReference type="EMBL" id="KV019642">
    <property type="protein sequence ID" value="KZV15712.1"/>
    <property type="molecule type" value="Genomic_DNA"/>
</dbReference>
<evidence type="ECO:0000313" key="3">
    <source>
        <dbReference type="Proteomes" id="UP000250235"/>
    </source>
</evidence>
<accession>A0A2Z7A9X2</accession>
<evidence type="ECO:0000313" key="2">
    <source>
        <dbReference type="EMBL" id="KZV15712.1"/>
    </source>
</evidence>
<proteinExistence type="predicted"/>
<evidence type="ECO:0000256" key="1">
    <source>
        <dbReference type="SAM" id="MobiDB-lite"/>
    </source>
</evidence>
<sequence length="118" mass="13278">MHEQKAALSQEMDDKLRAVQDQQAALSHDLMELRVKAQENYNNLTYQFSELVDYINRGGDAKKGESGSCRDPHHPPDDRDRSRPGGGGGSRSEPVNRRGSGSQSDPRRRGFEYWFGGE</sequence>
<feature type="region of interest" description="Disordered" evidence="1">
    <location>
        <begin position="57"/>
        <end position="118"/>
    </location>
</feature>
<dbReference type="Proteomes" id="UP000250235">
    <property type="component" value="Unassembled WGS sequence"/>
</dbReference>
<feature type="region of interest" description="Disordered" evidence="1">
    <location>
        <begin position="1"/>
        <end position="21"/>
    </location>
</feature>
<dbReference type="AlphaFoldDB" id="A0A2Z7A9X2"/>
<organism evidence="2 3">
    <name type="scientific">Dorcoceras hygrometricum</name>
    <dbReference type="NCBI Taxonomy" id="472368"/>
    <lineage>
        <taxon>Eukaryota</taxon>
        <taxon>Viridiplantae</taxon>
        <taxon>Streptophyta</taxon>
        <taxon>Embryophyta</taxon>
        <taxon>Tracheophyta</taxon>
        <taxon>Spermatophyta</taxon>
        <taxon>Magnoliopsida</taxon>
        <taxon>eudicotyledons</taxon>
        <taxon>Gunneridae</taxon>
        <taxon>Pentapetalae</taxon>
        <taxon>asterids</taxon>
        <taxon>lamiids</taxon>
        <taxon>Lamiales</taxon>
        <taxon>Gesneriaceae</taxon>
        <taxon>Didymocarpoideae</taxon>
        <taxon>Trichosporeae</taxon>
        <taxon>Loxocarpinae</taxon>
        <taxon>Dorcoceras</taxon>
    </lineage>
</organism>
<reference evidence="2 3" key="1">
    <citation type="journal article" date="2015" name="Proc. Natl. Acad. Sci. U.S.A.">
        <title>The resurrection genome of Boea hygrometrica: A blueprint for survival of dehydration.</title>
        <authorList>
            <person name="Xiao L."/>
            <person name="Yang G."/>
            <person name="Zhang L."/>
            <person name="Yang X."/>
            <person name="Zhao S."/>
            <person name="Ji Z."/>
            <person name="Zhou Q."/>
            <person name="Hu M."/>
            <person name="Wang Y."/>
            <person name="Chen M."/>
            <person name="Xu Y."/>
            <person name="Jin H."/>
            <person name="Xiao X."/>
            <person name="Hu G."/>
            <person name="Bao F."/>
            <person name="Hu Y."/>
            <person name="Wan P."/>
            <person name="Li L."/>
            <person name="Deng X."/>
            <person name="Kuang T."/>
            <person name="Xiang C."/>
            <person name="Zhu J.K."/>
            <person name="Oliver M.J."/>
            <person name="He Y."/>
        </authorList>
    </citation>
    <scope>NUCLEOTIDE SEQUENCE [LARGE SCALE GENOMIC DNA]</scope>
    <source>
        <strain evidence="3">cv. XS01</strain>
    </source>
</reference>